<reference evidence="2" key="1">
    <citation type="submission" date="2019-10" db="EMBL/GenBank/DDBJ databases">
        <authorList>
            <person name="Zhang R."/>
            <person name="Pan Y."/>
            <person name="Wang J."/>
            <person name="Ma R."/>
            <person name="Yu S."/>
        </authorList>
    </citation>
    <scope>NUCLEOTIDE SEQUENCE</scope>
    <source>
        <strain evidence="2">LA-IB0</strain>
        <tissue evidence="2">Leaf</tissue>
    </source>
</reference>
<organism evidence="2 3">
    <name type="scientific">Buddleja alternifolia</name>
    <dbReference type="NCBI Taxonomy" id="168488"/>
    <lineage>
        <taxon>Eukaryota</taxon>
        <taxon>Viridiplantae</taxon>
        <taxon>Streptophyta</taxon>
        <taxon>Embryophyta</taxon>
        <taxon>Tracheophyta</taxon>
        <taxon>Spermatophyta</taxon>
        <taxon>Magnoliopsida</taxon>
        <taxon>eudicotyledons</taxon>
        <taxon>Gunneridae</taxon>
        <taxon>Pentapetalae</taxon>
        <taxon>asterids</taxon>
        <taxon>lamiids</taxon>
        <taxon>Lamiales</taxon>
        <taxon>Scrophulariaceae</taxon>
        <taxon>Buddlejeae</taxon>
        <taxon>Buddleja</taxon>
    </lineage>
</organism>
<dbReference type="AlphaFoldDB" id="A0AAV6XXY0"/>
<protein>
    <recommendedName>
        <fullName evidence="1">Protein kinase domain-containing protein</fullName>
    </recommendedName>
</protein>
<name>A0AAV6XXY0_9LAMI</name>
<evidence type="ECO:0000313" key="2">
    <source>
        <dbReference type="EMBL" id="KAG8383895.1"/>
    </source>
</evidence>
<dbReference type="PROSITE" id="PS50011">
    <property type="entry name" value="PROTEIN_KINASE_DOM"/>
    <property type="match status" value="1"/>
</dbReference>
<dbReference type="SUPFAM" id="SSF56112">
    <property type="entry name" value="Protein kinase-like (PK-like)"/>
    <property type="match status" value="1"/>
</dbReference>
<gene>
    <name evidence="2" type="ORF">BUALT_Bualt04G0061700</name>
</gene>
<dbReference type="PANTHER" id="PTHR48011:SF76">
    <property type="entry name" value="MITOGEN-ACTIVATED PROTEIN KINASE KINASE KINASE 15"/>
    <property type="match status" value="1"/>
</dbReference>
<dbReference type="EMBL" id="WHWC01000004">
    <property type="protein sequence ID" value="KAG8383895.1"/>
    <property type="molecule type" value="Genomic_DNA"/>
</dbReference>
<dbReference type="GO" id="GO:0005524">
    <property type="term" value="F:ATP binding"/>
    <property type="evidence" value="ECO:0007669"/>
    <property type="project" value="InterPro"/>
</dbReference>
<dbReference type="GO" id="GO:0007165">
    <property type="term" value="P:signal transduction"/>
    <property type="evidence" value="ECO:0007669"/>
    <property type="project" value="TreeGrafter"/>
</dbReference>
<keyword evidence="3" id="KW-1185">Reference proteome</keyword>
<dbReference type="GO" id="GO:0004672">
    <property type="term" value="F:protein kinase activity"/>
    <property type="evidence" value="ECO:0007669"/>
    <property type="project" value="InterPro"/>
</dbReference>
<dbReference type="Gene3D" id="1.10.510.10">
    <property type="entry name" value="Transferase(Phosphotransferase) domain 1"/>
    <property type="match status" value="1"/>
</dbReference>
<dbReference type="InterPro" id="IPR000719">
    <property type="entry name" value="Prot_kinase_dom"/>
</dbReference>
<sequence length="187" mass="21476">MIIVKLRISVVRSGLIAAIVLHSPERRRIWRRRWRAARSKVSQWIFWGLGCTIVEMATRSNLWPEMKDPASALYRIAFFGDVPEFRGEFSDGAKDFVVKCLMRDSKERWTAAELLQHPFFSSGEEKWSKIWKSPTTMIEQGFGNDLEELDPSRSCTGMDLVSDSPSGRVGALIRDDLNFSDWTAEED</sequence>
<accession>A0AAV6XXY0</accession>
<evidence type="ECO:0000259" key="1">
    <source>
        <dbReference type="PROSITE" id="PS50011"/>
    </source>
</evidence>
<dbReference type="InterPro" id="IPR011009">
    <property type="entry name" value="Kinase-like_dom_sf"/>
</dbReference>
<evidence type="ECO:0000313" key="3">
    <source>
        <dbReference type="Proteomes" id="UP000826271"/>
    </source>
</evidence>
<dbReference type="PANTHER" id="PTHR48011">
    <property type="entry name" value="CCR4-NOT TRANSCRIPTIONAL COMPLEX SUBUNIT CAF120-RELATED"/>
    <property type="match status" value="1"/>
</dbReference>
<proteinExistence type="predicted"/>
<dbReference type="Pfam" id="PF00069">
    <property type="entry name" value="Pkinase"/>
    <property type="match status" value="1"/>
</dbReference>
<dbReference type="Proteomes" id="UP000826271">
    <property type="component" value="Unassembled WGS sequence"/>
</dbReference>
<feature type="domain" description="Protein kinase" evidence="1">
    <location>
        <begin position="1"/>
        <end position="120"/>
    </location>
</feature>
<dbReference type="InterPro" id="IPR052751">
    <property type="entry name" value="Plant_MAPKKK"/>
</dbReference>
<comment type="caution">
    <text evidence="2">The sequence shown here is derived from an EMBL/GenBank/DDBJ whole genome shotgun (WGS) entry which is preliminary data.</text>
</comment>